<dbReference type="PANTHER" id="PTHR40080:SF1">
    <property type="entry name" value="TRPR-LIKE PROTEIN YERC_YECD"/>
    <property type="match status" value="1"/>
</dbReference>
<dbReference type="EMBL" id="LCNO01000006">
    <property type="protein sequence ID" value="KKU58041.1"/>
    <property type="molecule type" value="Genomic_DNA"/>
</dbReference>
<dbReference type="SUPFAM" id="SSF48295">
    <property type="entry name" value="TrpR-like"/>
    <property type="match status" value="1"/>
</dbReference>
<dbReference type="InterPro" id="IPR013368">
    <property type="entry name" value="YecD_YerC"/>
</dbReference>
<dbReference type="PANTHER" id="PTHR40080">
    <property type="entry name" value="LMO1763 PROTEIN"/>
    <property type="match status" value="1"/>
</dbReference>
<sequence>MQVSKKKMNATLEKQLFFMLWQLITDLKNPKEVELVWSDLLSKTELTTVAKRLAVAYWLSKKRSYENIKQNLKVSSATVAEVQRNLKKPGWKLAMQKITADEWANVWEQKIKRVFKK</sequence>
<evidence type="ECO:0000313" key="2">
    <source>
        <dbReference type="Proteomes" id="UP000034307"/>
    </source>
</evidence>
<organism evidence="1 2">
    <name type="scientific">Candidatus Amesbacteria bacterium GW2011_GWA2_47_11b</name>
    <dbReference type="NCBI Taxonomy" id="1618358"/>
    <lineage>
        <taxon>Bacteria</taxon>
        <taxon>Candidatus Amesiibacteriota</taxon>
    </lineage>
</organism>
<dbReference type="InterPro" id="IPR038116">
    <property type="entry name" value="TrpR-like_sf"/>
</dbReference>
<dbReference type="Proteomes" id="UP000034307">
    <property type="component" value="Unassembled WGS sequence"/>
</dbReference>
<accession>A0A0G1RLN4</accession>
<name>A0A0G1RLN4_9BACT</name>
<dbReference type="STRING" id="1618358.UX80_C0006G0011"/>
<protein>
    <submittedName>
        <fullName evidence="1">TrpR like protein, YerC/YecD</fullName>
    </submittedName>
</protein>
<dbReference type="Pfam" id="PF01371">
    <property type="entry name" value="Trp_repressor"/>
    <property type="match status" value="1"/>
</dbReference>
<comment type="caution">
    <text evidence="1">The sequence shown here is derived from an EMBL/GenBank/DDBJ whole genome shotgun (WGS) entry which is preliminary data.</text>
</comment>
<gene>
    <name evidence="1" type="ORF">UX80_C0006G0011</name>
</gene>
<dbReference type="InterPro" id="IPR000831">
    <property type="entry name" value="Trp_repress"/>
</dbReference>
<dbReference type="Gene3D" id="1.10.1270.10">
    <property type="entry name" value="TrpR-like"/>
    <property type="match status" value="1"/>
</dbReference>
<evidence type="ECO:0000313" key="1">
    <source>
        <dbReference type="EMBL" id="KKU58041.1"/>
    </source>
</evidence>
<dbReference type="GO" id="GO:0043565">
    <property type="term" value="F:sequence-specific DNA binding"/>
    <property type="evidence" value="ECO:0007669"/>
    <property type="project" value="InterPro"/>
</dbReference>
<dbReference type="GO" id="GO:0003700">
    <property type="term" value="F:DNA-binding transcription factor activity"/>
    <property type="evidence" value="ECO:0007669"/>
    <property type="project" value="InterPro"/>
</dbReference>
<dbReference type="InterPro" id="IPR010921">
    <property type="entry name" value="Trp_repressor/repl_initiator"/>
</dbReference>
<dbReference type="AlphaFoldDB" id="A0A0G1RLN4"/>
<reference evidence="1 2" key="1">
    <citation type="journal article" date="2015" name="Nature">
        <title>rRNA introns, odd ribosomes, and small enigmatic genomes across a large radiation of phyla.</title>
        <authorList>
            <person name="Brown C.T."/>
            <person name="Hug L.A."/>
            <person name="Thomas B.C."/>
            <person name="Sharon I."/>
            <person name="Castelle C.J."/>
            <person name="Singh A."/>
            <person name="Wilkins M.J."/>
            <person name="Williams K.H."/>
            <person name="Banfield J.F."/>
        </authorList>
    </citation>
    <scope>NUCLEOTIDE SEQUENCE [LARGE SCALE GENOMIC DNA]</scope>
</reference>
<proteinExistence type="predicted"/>